<organism evidence="3 4">
    <name type="scientific">Halalkalibacter krulwichiae</name>
    <dbReference type="NCBI Taxonomy" id="199441"/>
    <lineage>
        <taxon>Bacteria</taxon>
        <taxon>Bacillati</taxon>
        <taxon>Bacillota</taxon>
        <taxon>Bacilli</taxon>
        <taxon>Bacillales</taxon>
        <taxon>Bacillaceae</taxon>
        <taxon>Halalkalibacter</taxon>
    </lineage>
</organism>
<protein>
    <recommendedName>
        <fullName evidence="5">YqhP</fullName>
    </recommendedName>
</protein>
<proteinExistence type="predicted"/>
<evidence type="ECO:0000313" key="4">
    <source>
        <dbReference type="Proteomes" id="UP000193006"/>
    </source>
</evidence>
<evidence type="ECO:0000256" key="2">
    <source>
        <dbReference type="SAM" id="Phobius"/>
    </source>
</evidence>
<accession>A0A1X9ML08</accession>
<reference evidence="3 4" key="1">
    <citation type="submission" date="2017-04" db="EMBL/GenBank/DDBJ databases">
        <title>Bacillus krulwichiae AM31D Genome sequencing and assembly.</title>
        <authorList>
            <person name="Krulwich T.A."/>
            <person name="Anastor L."/>
            <person name="Ehrlich R."/>
            <person name="Ehrlich G.D."/>
            <person name="Janto B."/>
        </authorList>
    </citation>
    <scope>NUCLEOTIDE SEQUENCE [LARGE SCALE GENOMIC DNA]</scope>
    <source>
        <strain evidence="3 4">AM31D</strain>
    </source>
</reference>
<dbReference type="AlphaFoldDB" id="A0A1X9ML08"/>
<feature type="compositionally biased region" description="Polar residues" evidence="1">
    <location>
        <begin position="82"/>
        <end position="102"/>
    </location>
</feature>
<evidence type="ECO:0008006" key="5">
    <source>
        <dbReference type="Google" id="ProtNLM"/>
    </source>
</evidence>
<dbReference type="EMBL" id="CP020814">
    <property type="protein sequence ID" value="ARK31412.1"/>
    <property type="molecule type" value="Genomic_DNA"/>
</dbReference>
<evidence type="ECO:0000256" key="1">
    <source>
        <dbReference type="SAM" id="MobiDB-lite"/>
    </source>
</evidence>
<feature type="compositionally biased region" description="Basic residues" evidence="1">
    <location>
        <begin position="127"/>
        <end position="136"/>
    </location>
</feature>
<dbReference type="RefSeq" id="WP_066160758.1">
    <property type="nucleotide sequence ID" value="NZ_CP020814.1"/>
</dbReference>
<name>A0A1X9ML08_9BACI</name>
<dbReference type="KEGG" id="bkw:BkAM31D_16975"/>
<keyword evidence="2" id="KW-0812">Transmembrane</keyword>
<feature type="transmembrane region" description="Helical" evidence="2">
    <location>
        <begin position="7"/>
        <end position="25"/>
    </location>
</feature>
<keyword evidence="2" id="KW-0472">Membrane</keyword>
<dbReference type="InterPro" id="IPR048110">
    <property type="entry name" value="SA1362/YqhP-like"/>
</dbReference>
<feature type="compositionally biased region" description="Basic residues" evidence="1">
    <location>
        <begin position="103"/>
        <end position="113"/>
    </location>
</feature>
<gene>
    <name evidence="3" type="ORF">BkAM31D_16975</name>
</gene>
<sequence length="136" mass="15667">MRSIMKYMIPAVLFFAAIGLGYELIFNPLGFLTRILMIVGFIAVIFLIYRWFMARKYGVPLFPTQTGPSRAQLKKAKRTSTHRQASTPATATFKSKKPSTLSSKRKQVRPVKKRREDHNLTVIEGKKNKKKNRAFF</sequence>
<dbReference type="STRING" id="199441.BkAM31D_16975"/>
<dbReference type="NCBIfam" id="NF041554">
    <property type="entry name" value="SA1362_fam"/>
    <property type="match status" value="1"/>
</dbReference>
<feature type="transmembrane region" description="Helical" evidence="2">
    <location>
        <begin position="31"/>
        <end position="52"/>
    </location>
</feature>
<keyword evidence="2" id="KW-1133">Transmembrane helix</keyword>
<dbReference type="Proteomes" id="UP000193006">
    <property type="component" value="Chromosome"/>
</dbReference>
<feature type="region of interest" description="Disordered" evidence="1">
    <location>
        <begin position="75"/>
        <end position="136"/>
    </location>
</feature>
<evidence type="ECO:0000313" key="3">
    <source>
        <dbReference type="EMBL" id="ARK31412.1"/>
    </source>
</evidence>
<keyword evidence="4" id="KW-1185">Reference proteome</keyword>